<accession>A0A9N9MKU1</accession>
<dbReference type="AlphaFoldDB" id="A0A9N9MKU1"/>
<proteinExistence type="predicted"/>
<gene>
    <name evidence="2" type="ORF">CEUTPL_LOCUS5063</name>
</gene>
<dbReference type="Proteomes" id="UP001152799">
    <property type="component" value="Chromosome 2"/>
</dbReference>
<feature type="region of interest" description="Disordered" evidence="1">
    <location>
        <begin position="110"/>
        <end position="158"/>
    </location>
</feature>
<sequence>MSSLSQDPSKMDHHYQCSESSDHGLLTHTHTCTCCRDCIETPESPKTENLHPHCIAKSTAHHQHHVINLAHPHLQTSHVHLGHHHVPSSPKNGNQAAKLQGSCTCHIKAENETDDRSSIEPTPQTRKLDEDRIEVSPLPPALPPRPPPRPRYDGTNSLNSRYRPRICKYIFFSITHDIIYYIPSNLM</sequence>
<dbReference type="EMBL" id="OU892278">
    <property type="protein sequence ID" value="CAG9764423.1"/>
    <property type="molecule type" value="Genomic_DNA"/>
</dbReference>
<feature type="region of interest" description="Disordered" evidence="1">
    <location>
        <begin position="76"/>
        <end position="97"/>
    </location>
</feature>
<name>A0A9N9MKU1_9CUCU</name>
<protein>
    <submittedName>
        <fullName evidence="2">Uncharacterized protein</fullName>
    </submittedName>
</protein>
<reference evidence="2" key="1">
    <citation type="submission" date="2022-01" db="EMBL/GenBank/DDBJ databases">
        <authorList>
            <person name="King R."/>
        </authorList>
    </citation>
    <scope>NUCLEOTIDE SEQUENCE</scope>
</reference>
<keyword evidence="3" id="KW-1185">Reference proteome</keyword>
<organism evidence="2 3">
    <name type="scientific">Ceutorhynchus assimilis</name>
    <name type="common">cabbage seed weevil</name>
    <dbReference type="NCBI Taxonomy" id="467358"/>
    <lineage>
        <taxon>Eukaryota</taxon>
        <taxon>Metazoa</taxon>
        <taxon>Ecdysozoa</taxon>
        <taxon>Arthropoda</taxon>
        <taxon>Hexapoda</taxon>
        <taxon>Insecta</taxon>
        <taxon>Pterygota</taxon>
        <taxon>Neoptera</taxon>
        <taxon>Endopterygota</taxon>
        <taxon>Coleoptera</taxon>
        <taxon>Polyphaga</taxon>
        <taxon>Cucujiformia</taxon>
        <taxon>Curculionidae</taxon>
        <taxon>Ceutorhynchinae</taxon>
        <taxon>Ceutorhynchus</taxon>
    </lineage>
</organism>
<feature type="compositionally biased region" description="Pro residues" evidence="1">
    <location>
        <begin position="137"/>
        <end position="149"/>
    </location>
</feature>
<evidence type="ECO:0000256" key="1">
    <source>
        <dbReference type="SAM" id="MobiDB-lite"/>
    </source>
</evidence>
<evidence type="ECO:0000313" key="3">
    <source>
        <dbReference type="Proteomes" id="UP001152799"/>
    </source>
</evidence>
<evidence type="ECO:0000313" key="2">
    <source>
        <dbReference type="EMBL" id="CAG9764423.1"/>
    </source>
</evidence>
<dbReference type="OrthoDB" id="6751772at2759"/>